<comment type="catalytic activity">
    <reaction evidence="1">
        <text>alpha,alpha-trehalose + H2O = alpha-D-glucose + beta-D-glucose</text>
        <dbReference type="Rhea" id="RHEA:32675"/>
        <dbReference type="ChEBI" id="CHEBI:15377"/>
        <dbReference type="ChEBI" id="CHEBI:15903"/>
        <dbReference type="ChEBI" id="CHEBI:16551"/>
        <dbReference type="ChEBI" id="CHEBI:17925"/>
        <dbReference type="EC" id="3.2.1.28"/>
    </reaction>
</comment>
<comment type="subcellular location">
    <subcellularLocation>
        <location evidence="4">Membrane</location>
        <topology evidence="4">Single-pass type II membrane protein</topology>
    </subcellularLocation>
    <subcellularLocation>
        <location evidence="3">Periplasm</location>
    </subcellularLocation>
    <subcellularLocation>
        <location evidence="2">Vacuole lumen</location>
    </subcellularLocation>
</comment>
<dbReference type="GeneID" id="80921820"/>
<dbReference type="Gene3D" id="2.70.98.40">
    <property type="entry name" value="Glycoside hydrolase, family 65, N-terminal domain"/>
    <property type="match status" value="1"/>
</dbReference>
<dbReference type="GO" id="GO:0015976">
    <property type="term" value="P:carbon utilization"/>
    <property type="evidence" value="ECO:0007669"/>
    <property type="project" value="UniProtKB-ARBA"/>
</dbReference>
<evidence type="ECO:0000256" key="3">
    <source>
        <dbReference type="ARBA" id="ARBA00004418"/>
    </source>
</evidence>
<dbReference type="PANTHER" id="PTHR11051:SF8">
    <property type="entry name" value="PROTEIN-GLUCOSYLGALACTOSYLHYDROXYLYSINE GLUCOSIDASE"/>
    <property type="match status" value="1"/>
</dbReference>
<dbReference type="InterPro" id="IPR037018">
    <property type="entry name" value="GH65_N"/>
</dbReference>
<dbReference type="SUPFAM" id="SSF48208">
    <property type="entry name" value="Six-hairpin glycosidases"/>
    <property type="match status" value="1"/>
</dbReference>
<dbReference type="EC" id="3.2.1.28" evidence="6"/>
<dbReference type="RefSeq" id="XP_056080012.1">
    <property type="nucleotide sequence ID" value="XM_056226278.1"/>
</dbReference>
<dbReference type="Pfam" id="PF03633">
    <property type="entry name" value="Glyco_hydro_65C"/>
    <property type="match status" value="1"/>
</dbReference>
<evidence type="ECO:0000256" key="7">
    <source>
        <dbReference type="ARBA" id="ARBA00022764"/>
    </source>
</evidence>
<dbReference type="AlphaFoldDB" id="A0AA35IU04"/>
<keyword evidence="7" id="KW-0574">Periplasm</keyword>
<dbReference type="GO" id="GO:0004555">
    <property type="term" value="F:alpha,alpha-trehalase activity"/>
    <property type="evidence" value="ECO:0007669"/>
    <property type="project" value="UniProtKB-EC"/>
</dbReference>
<dbReference type="InterPro" id="IPR008928">
    <property type="entry name" value="6-hairpin_glycosidase_sf"/>
</dbReference>
<name>A0AA35IU04_SACMI</name>
<keyword evidence="12" id="KW-0812">Transmembrane</keyword>
<dbReference type="Proteomes" id="UP001161438">
    <property type="component" value="Chromosome 16"/>
</dbReference>
<dbReference type="InterPro" id="IPR011013">
    <property type="entry name" value="Gal_mutarotase_sf_dom"/>
</dbReference>
<dbReference type="SUPFAM" id="SSF74650">
    <property type="entry name" value="Galactose mutarotase-like"/>
    <property type="match status" value="1"/>
</dbReference>
<dbReference type="InterPro" id="IPR005194">
    <property type="entry name" value="Glyco_hydro_65_C"/>
</dbReference>
<feature type="domain" description="Glycoside hydrolase family 65 central catalytic" evidence="13">
    <location>
        <begin position="476"/>
        <end position="694"/>
    </location>
</feature>
<evidence type="ECO:0000256" key="2">
    <source>
        <dbReference type="ARBA" id="ARBA00004410"/>
    </source>
</evidence>
<dbReference type="GO" id="GO:0016020">
    <property type="term" value="C:membrane"/>
    <property type="evidence" value="ECO:0007669"/>
    <property type="project" value="UniProtKB-SubCell"/>
</dbReference>
<evidence type="ECO:0000256" key="5">
    <source>
        <dbReference type="ARBA" id="ARBA00006768"/>
    </source>
</evidence>
<accession>A0AA35IU04</accession>
<dbReference type="GO" id="GO:0030246">
    <property type="term" value="F:carbohydrate binding"/>
    <property type="evidence" value="ECO:0007669"/>
    <property type="project" value="InterPro"/>
</dbReference>
<keyword evidence="8" id="KW-0378">Hydrolase</keyword>
<dbReference type="FunFam" id="2.70.98.40:FF:000003">
    <property type="entry name" value="Acid trehalase"/>
    <property type="match status" value="1"/>
</dbReference>
<comment type="similarity">
    <text evidence="5">Belongs to the glycosyl hydrolase 65 family.</text>
</comment>
<dbReference type="GO" id="GO:0005775">
    <property type="term" value="C:vacuolar lumen"/>
    <property type="evidence" value="ECO:0007669"/>
    <property type="project" value="UniProtKB-SubCell"/>
</dbReference>
<feature type="domain" description="Glycoside hydrolase family 65 N-terminal" evidence="15">
    <location>
        <begin position="140"/>
        <end position="413"/>
    </location>
</feature>
<dbReference type="InterPro" id="IPR005196">
    <property type="entry name" value="Glyco_hydro_65_N"/>
</dbReference>
<dbReference type="FunFam" id="1.50.10.10:FF:000032">
    <property type="entry name" value="Vacuolar acid trehalase"/>
    <property type="match status" value="1"/>
</dbReference>
<reference evidence="16" key="1">
    <citation type="submission" date="2022-10" db="EMBL/GenBank/DDBJ databases">
        <authorList>
            <person name="Byrne P K."/>
        </authorList>
    </citation>
    <scope>NUCLEOTIDE SEQUENCE</scope>
    <source>
        <strain evidence="16">IFO1815</strain>
    </source>
</reference>
<comment type="function">
    <text evidence="11">Periplasmic acid trehalase that catalyzes hydrolysis of the disaccharide trehalose and required for growth on trehalose as carbon source. Growth on trehalose is strictly respiratory.</text>
</comment>
<dbReference type="InterPro" id="IPR005195">
    <property type="entry name" value="Glyco_hydro_65_M"/>
</dbReference>
<protein>
    <recommendedName>
        <fullName evidence="6">alpha,alpha-trehalase</fullName>
        <ecNumber evidence="6">3.2.1.28</ecNumber>
    </recommendedName>
</protein>
<gene>
    <name evidence="16" type="primary">SMKI16G1920</name>
    <name evidence="16" type="ORF">SMKI_16G1920</name>
</gene>
<evidence type="ECO:0000259" key="13">
    <source>
        <dbReference type="Pfam" id="PF03632"/>
    </source>
</evidence>
<dbReference type="InterPro" id="IPR012341">
    <property type="entry name" value="6hp_glycosidase-like_sf"/>
</dbReference>
<dbReference type="EMBL" id="OX365772">
    <property type="protein sequence ID" value="CAI4036895.1"/>
    <property type="molecule type" value="Genomic_DNA"/>
</dbReference>
<evidence type="ECO:0000256" key="6">
    <source>
        <dbReference type="ARBA" id="ARBA00012757"/>
    </source>
</evidence>
<dbReference type="Gene3D" id="2.60.120.260">
    <property type="entry name" value="Galactose-binding domain-like"/>
    <property type="match status" value="1"/>
</dbReference>
<evidence type="ECO:0000313" key="17">
    <source>
        <dbReference type="Proteomes" id="UP001161438"/>
    </source>
</evidence>
<feature type="domain" description="Glycoside hydrolase family 65 C-terminal" evidence="14">
    <location>
        <begin position="848"/>
        <end position="900"/>
    </location>
</feature>
<keyword evidence="12" id="KW-0472">Membrane</keyword>
<evidence type="ECO:0000259" key="14">
    <source>
        <dbReference type="Pfam" id="PF03633"/>
    </source>
</evidence>
<keyword evidence="17" id="KW-1185">Reference proteome</keyword>
<keyword evidence="9" id="KW-0735">Signal-anchor</keyword>
<evidence type="ECO:0000256" key="10">
    <source>
        <dbReference type="ARBA" id="ARBA00023180"/>
    </source>
</evidence>
<evidence type="ECO:0000256" key="4">
    <source>
        <dbReference type="ARBA" id="ARBA00004606"/>
    </source>
</evidence>
<keyword evidence="10" id="KW-0325">Glycoprotein</keyword>
<evidence type="ECO:0000256" key="1">
    <source>
        <dbReference type="ARBA" id="ARBA00001576"/>
    </source>
</evidence>
<evidence type="ECO:0000259" key="15">
    <source>
        <dbReference type="Pfam" id="PF03636"/>
    </source>
</evidence>
<dbReference type="PANTHER" id="PTHR11051">
    <property type="entry name" value="GLYCOSYL HYDROLASE-RELATED"/>
    <property type="match status" value="1"/>
</dbReference>
<evidence type="ECO:0000256" key="11">
    <source>
        <dbReference type="ARBA" id="ARBA00059745"/>
    </source>
</evidence>
<keyword evidence="12" id="KW-1133">Transmembrane helix</keyword>
<dbReference type="GO" id="GO:0009277">
    <property type="term" value="C:fungal-type cell wall"/>
    <property type="evidence" value="ECO:0007669"/>
    <property type="project" value="TreeGrafter"/>
</dbReference>
<evidence type="ECO:0000256" key="9">
    <source>
        <dbReference type="ARBA" id="ARBA00022968"/>
    </source>
</evidence>
<dbReference type="Pfam" id="PF03636">
    <property type="entry name" value="Glyco_hydro_65N"/>
    <property type="match status" value="1"/>
</dbReference>
<evidence type="ECO:0000256" key="8">
    <source>
        <dbReference type="ARBA" id="ARBA00022801"/>
    </source>
</evidence>
<feature type="transmembrane region" description="Helical" evidence="12">
    <location>
        <begin position="47"/>
        <end position="69"/>
    </location>
</feature>
<dbReference type="Pfam" id="PF03632">
    <property type="entry name" value="Glyco_hydro_65m"/>
    <property type="match status" value="1"/>
</dbReference>
<sequence length="1219" mass="137499">MKRIRLPWFNTGASYSNLNDSPSSRSKNNSNNNSRFEKYRSLTRFDLINSILLFGMLFLLAVFIIALYLTRNSRLTYSHASRAVLFNPLAVISESLSNHTLNYDPEARESSKKLYELLSDFNTAYYDDENMILGSNLFSKNTYSRQPYVANGYIGSRIPNIGFGYALDTLNFYTDAPGALNNGWPLRNHRFAGAFVSDFYCLEPKLNSTNFPELDDVGYSTVISSIPQWTNLQFSIANDSKWFNPQNVTLDDVTNYSQNLSMKDGIVTTELDWLSGQVHVKSEIWAHRHIHPLGVVSLEISLNTNHSLSGSDSLDVNIWDILDFSTSHRTVLHTTGTDEKNNAIFMIVQPNNVPTSNCAIYSTCTLRYENSTEAINSRESYEDGNASSNVYNVVLTEDQPKIIVHKYVGIMSTEFNKNKDQQDNTNIDLAKMIACNSKGNYERLLSSHKRAWYDLYNDAFIEIPSDSLLEMTARSSLFHLLANTRDYNVSSDRGLPVGVSGLSSDSYGGMVFWDADIWMEPALLPFFPNVAQNMNNYRNATHSQAKLNAEQYGYPGAIYPWTSGKYANCTSTGPCVDYEYHINVDVAMASFSIYLNGHEGIDDEYLRYTTWPIIKNAAQFFTAYVKYNSSLGLYETYNLTDPDEFANHVNNGAFTNAGIKTLLKWATDIGNHLGEVIDPKWSEISRDIYIPRSSSNITLEYSGMNSSVEIKQADVTLMVYPLGYINDESILNNAIKDLYYYSERQSASGPAMTYPVFVAAAAGLLNHGSSSQSYLYKSVLPYLRAPFAQFSEQSDDNFLTNGLTQPAFPFLTANGGFLQSILFGLTGIRYSYEVDPDTKKINRLLRFNPIELPLLPGGIAIRNFKYMNQVLDIIIDDHNGTIVHKSGNVPIHIKIPNRSLIHDQDINFYNGSDKERNSNIQRRGVDHVGDPMRMDRYGTYYLLKPNQELTVQLFKPGLNAENNIAENKQITNLTAGVSGDVAFSALDGNNYTHWQPLDKTHRAKLLIDLGEYNEKEITKGMILWGQRPAKNISISILPHSEKAENLFANVTEIMQNAGNGQLLNETIGQLLDNAGIPVENVIDFDGIKPEDEESLDEVQALLHWKKEDLAKLIEQIPRLNFLKRKFVKILDNMSVSPSEPYYEASRNQSLIEILPSNRTTFTIDYGKLQVGDKGNTDWRKARYIVVAVQGVYDDHDDDNKGATIKEIVLNSENKTIAYK</sequence>
<organism evidence="16 17">
    <name type="scientific">Saccharomyces mikatae IFO 1815</name>
    <dbReference type="NCBI Taxonomy" id="226126"/>
    <lineage>
        <taxon>Eukaryota</taxon>
        <taxon>Fungi</taxon>
        <taxon>Dikarya</taxon>
        <taxon>Ascomycota</taxon>
        <taxon>Saccharomycotina</taxon>
        <taxon>Saccharomycetes</taxon>
        <taxon>Saccharomycetales</taxon>
        <taxon>Saccharomycetaceae</taxon>
        <taxon>Saccharomyces</taxon>
    </lineage>
</organism>
<evidence type="ECO:0000313" key="16">
    <source>
        <dbReference type="EMBL" id="CAI4036895.1"/>
    </source>
</evidence>
<dbReference type="GO" id="GO:0030287">
    <property type="term" value="C:cell wall-bounded periplasmic space"/>
    <property type="evidence" value="ECO:0007669"/>
    <property type="project" value="UniProtKB-ARBA"/>
</dbReference>
<evidence type="ECO:0000256" key="12">
    <source>
        <dbReference type="SAM" id="Phobius"/>
    </source>
</evidence>
<dbReference type="Gene3D" id="1.50.10.10">
    <property type="match status" value="1"/>
</dbReference>
<proteinExistence type="inferred from homology"/>
<dbReference type="GO" id="GO:0005993">
    <property type="term" value="P:trehalose catabolic process"/>
    <property type="evidence" value="ECO:0007669"/>
    <property type="project" value="TreeGrafter"/>
</dbReference>